<protein>
    <submittedName>
        <fullName evidence="1">Uncharacterized protein</fullName>
    </submittedName>
</protein>
<evidence type="ECO:0000313" key="2">
    <source>
        <dbReference type="Proteomes" id="UP000075243"/>
    </source>
</evidence>
<keyword evidence="2" id="KW-1185">Reference proteome</keyword>
<reference evidence="1 2" key="1">
    <citation type="journal article" date="2012" name="Nat. Biotechnol.">
        <title>Draft genome sequence of pigeonpea (Cajanus cajan), an orphan legume crop of resource-poor farmers.</title>
        <authorList>
            <person name="Varshney R.K."/>
            <person name="Chen W."/>
            <person name="Li Y."/>
            <person name="Bharti A.K."/>
            <person name="Saxena R.K."/>
            <person name="Schlueter J.A."/>
            <person name="Donoghue M.T."/>
            <person name="Azam S."/>
            <person name="Fan G."/>
            <person name="Whaley A.M."/>
            <person name="Farmer A.D."/>
            <person name="Sheridan J."/>
            <person name="Iwata A."/>
            <person name="Tuteja R."/>
            <person name="Penmetsa R.V."/>
            <person name="Wu W."/>
            <person name="Upadhyaya H.D."/>
            <person name="Yang S.P."/>
            <person name="Shah T."/>
            <person name="Saxena K.B."/>
            <person name="Michael T."/>
            <person name="McCombie W.R."/>
            <person name="Yang B."/>
            <person name="Zhang G."/>
            <person name="Yang H."/>
            <person name="Wang J."/>
            <person name="Spillane C."/>
            <person name="Cook D.R."/>
            <person name="May G.D."/>
            <person name="Xu X."/>
            <person name="Jackson S.A."/>
        </authorList>
    </citation>
    <scope>NUCLEOTIDE SEQUENCE [LARGE SCALE GENOMIC DNA]</scope>
    <source>
        <strain evidence="2">cv. Asha</strain>
    </source>
</reference>
<name>A0A151TT82_CAJCA</name>
<organism evidence="1 2">
    <name type="scientific">Cajanus cajan</name>
    <name type="common">Pigeon pea</name>
    <name type="synonym">Cajanus indicus</name>
    <dbReference type="NCBI Taxonomy" id="3821"/>
    <lineage>
        <taxon>Eukaryota</taxon>
        <taxon>Viridiplantae</taxon>
        <taxon>Streptophyta</taxon>
        <taxon>Embryophyta</taxon>
        <taxon>Tracheophyta</taxon>
        <taxon>Spermatophyta</taxon>
        <taxon>Magnoliopsida</taxon>
        <taxon>eudicotyledons</taxon>
        <taxon>Gunneridae</taxon>
        <taxon>Pentapetalae</taxon>
        <taxon>rosids</taxon>
        <taxon>fabids</taxon>
        <taxon>Fabales</taxon>
        <taxon>Fabaceae</taxon>
        <taxon>Papilionoideae</taxon>
        <taxon>50 kb inversion clade</taxon>
        <taxon>NPAAA clade</taxon>
        <taxon>indigoferoid/millettioid clade</taxon>
        <taxon>Phaseoleae</taxon>
        <taxon>Cajanus</taxon>
    </lineage>
</organism>
<dbReference type="Proteomes" id="UP000075243">
    <property type="component" value="Chromosome 3"/>
</dbReference>
<evidence type="ECO:0000313" key="1">
    <source>
        <dbReference type="EMBL" id="KYP70282.1"/>
    </source>
</evidence>
<gene>
    <name evidence="1" type="ORF">KK1_009494</name>
</gene>
<dbReference type="EMBL" id="CM003605">
    <property type="protein sequence ID" value="KYP70282.1"/>
    <property type="molecule type" value="Genomic_DNA"/>
</dbReference>
<accession>A0A151TT82</accession>
<dbReference type="Gramene" id="C.cajan_09234.t">
    <property type="protein sequence ID" value="C.cajan_09234.t.cds1"/>
    <property type="gene ID" value="C.cajan_09234"/>
</dbReference>
<dbReference type="AlphaFoldDB" id="A0A151TT82"/>
<proteinExistence type="predicted"/>
<sequence length="49" mass="5628">MVVNDGLKDYHELISIIRNVVRYVHASPGCIDRFKICIKEARIVDKSIV</sequence>